<evidence type="ECO:0000313" key="8">
    <source>
        <dbReference type="EMBL" id="KAL0491491.1"/>
    </source>
</evidence>
<dbReference type="InterPro" id="IPR040057">
    <property type="entry name" value="Spe-39"/>
</dbReference>
<organism evidence="8 9">
    <name type="scientific">Acrasis kona</name>
    <dbReference type="NCBI Taxonomy" id="1008807"/>
    <lineage>
        <taxon>Eukaryota</taxon>
        <taxon>Discoba</taxon>
        <taxon>Heterolobosea</taxon>
        <taxon>Tetramitia</taxon>
        <taxon>Eutetramitia</taxon>
        <taxon>Acrasidae</taxon>
        <taxon>Acrasis</taxon>
    </lineage>
</organism>
<evidence type="ECO:0000256" key="6">
    <source>
        <dbReference type="SAM" id="Coils"/>
    </source>
</evidence>
<protein>
    <submittedName>
        <fullName evidence="8">Uncharacterized protein</fullName>
    </submittedName>
</protein>
<comment type="subcellular location">
    <subcellularLocation>
        <location evidence="2">Cytoplasmic vesicle</location>
    </subcellularLocation>
    <subcellularLocation>
        <location evidence="1">Early endosome</location>
    </subcellularLocation>
    <subcellularLocation>
        <location evidence="3">Late endosome</location>
    </subcellularLocation>
</comment>
<accession>A0AAW2ZQP0</accession>
<feature type="coiled-coil region" evidence="6">
    <location>
        <begin position="60"/>
        <end position="94"/>
    </location>
</feature>
<evidence type="ECO:0000256" key="3">
    <source>
        <dbReference type="ARBA" id="ARBA00004603"/>
    </source>
</evidence>
<sequence>MKPNDNQSISKPNHVTIKPLPSANNSAVVSRQLPPPPSKPQPPSQPKQRTPSNDQDLSETEILKNRVAQLQLQNQELQTELKKADRSLYDELEEDQLTIEKTEEDVVQKVKLTQRIQSDEFDEYFHLDKSSSSSSNIDSIKDGITSCDISNLIINSHHDGYEYSDANLYERQENAMCQLRRVRSMQDKSNLLQELKHSPDAAMAVILWCEQTLNFHNLMSLLTGADNAQHLEAYIGHLKRIGDTRQLSLTYGHFNMIREETLMRMKSCLTRKSLSEKSRTAQECSQFISNSRESIKSKCNKNSLFDISHYHQTMVDQSNLLQLQSRIDELDSHAKDPIFQQYKRSDISGTTLSNSLQYCLFYHPYATETKVASAQSMAKSFALSEHRYFYEAVHTRARIGDWTAVKSLYQNAKKKNMCYMSSLEYRELHNSTGVSGFLKKKLVTGTKDSYSVLAVNNFITDALMYNAPSLFVEFLLNELNDPLERFHLAKKRHVWHVAIKCVAYELKDKEMLQQLRLEILNVMSAHDSMQLRNEIDQLLHGDKIKWKKSGSGGGWFG</sequence>
<name>A0AAW2ZQP0_9EUKA</name>
<dbReference type="GO" id="GO:0007034">
    <property type="term" value="P:vacuolar transport"/>
    <property type="evidence" value="ECO:0007669"/>
    <property type="project" value="TreeGrafter"/>
</dbReference>
<evidence type="ECO:0000256" key="1">
    <source>
        <dbReference type="ARBA" id="ARBA00004412"/>
    </source>
</evidence>
<dbReference type="GO" id="GO:0006886">
    <property type="term" value="P:intracellular protein transport"/>
    <property type="evidence" value="ECO:0007669"/>
    <property type="project" value="TreeGrafter"/>
</dbReference>
<dbReference type="GO" id="GO:0005769">
    <property type="term" value="C:early endosome"/>
    <property type="evidence" value="ECO:0007669"/>
    <property type="project" value="UniProtKB-SubCell"/>
</dbReference>
<evidence type="ECO:0000313" key="9">
    <source>
        <dbReference type="Proteomes" id="UP001431209"/>
    </source>
</evidence>
<dbReference type="AlphaFoldDB" id="A0AAW2ZQP0"/>
<dbReference type="PANTHER" id="PTHR13364:SF6">
    <property type="entry name" value="SPERMATOGENESIS-DEFECTIVE PROTEIN 39 HOMOLOG"/>
    <property type="match status" value="1"/>
</dbReference>
<keyword evidence="4" id="KW-0967">Endosome</keyword>
<evidence type="ECO:0000256" key="5">
    <source>
        <dbReference type="ARBA" id="ARBA00023329"/>
    </source>
</evidence>
<proteinExistence type="predicted"/>
<dbReference type="PANTHER" id="PTHR13364">
    <property type="entry name" value="DEFECTIVE SPERMATOGENESIS PROTEIN 39"/>
    <property type="match status" value="1"/>
</dbReference>
<keyword evidence="5" id="KW-0968">Cytoplasmic vesicle</keyword>
<dbReference type="EMBL" id="JAOPGA020001810">
    <property type="protein sequence ID" value="KAL0491491.1"/>
    <property type="molecule type" value="Genomic_DNA"/>
</dbReference>
<gene>
    <name evidence="8" type="ORF">AKO1_004031</name>
</gene>
<reference evidence="8 9" key="1">
    <citation type="submission" date="2024-03" db="EMBL/GenBank/DDBJ databases">
        <title>The Acrasis kona genome and developmental transcriptomes reveal deep origins of eukaryotic multicellular pathways.</title>
        <authorList>
            <person name="Sheikh S."/>
            <person name="Fu C.-J."/>
            <person name="Brown M.W."/>
            <person name="Baldauf S.L."/>
        </authorList>
    </citation>
    <scope>NUCLEOTIDE SEQUENCE [LARGE SCALE GENOMIC DNA]</scope>
    <source>
        <strain evidence="8 9">ATCC MYA-3509</strain>
    </source>
</reference>
<keyword evidence="6" id="KW-0175">Coiled coil</keyword>
<evidence type="ECO:0000256" key="4">
    <source>
        <dbReference type="ARBA" id="ARBA00022753"/>
    </source>
</evidence>
<keyword evidence="9" id="KW-1185">Reference proteome</keyword>
<comment type="caution">
    <text evidence="8">The sequence shown here is derived from an EMBL/GenBank/DDBJ whole genome shotgun (WGS) entry which is preliminary data.</text>
</comment>
<dbReference type="GO" id="GO:0005770">
    <property type="term" value="C:late endosome"/>
    <property type="evidence" value="ECO:0007669"/>
    <property type="project" value="UniProtKB-SubCell"/>
</dbReference>
<evidence type="ECO:0000256" key="7">
    <source>
        <dbReference type="SAM" id="MobiDB-lite"/>
    </source>
</evidence>
<feature type="compositionally biased region" description="Polar residues" evidence="7">
    <location>
        <begin position="1"/>
        <end position="13"/>
    </location>
</feature>
<feature type="region of interest" description="Disordered" evidence="7">
    <location>
        <begin position="1"/>
        <end position="57"/>
    </location>
</feature>
<feature type="compositionally biased region" description="Pro residues" evidence="7">
    <location>
        <begin position="33"/>
        <end position="45"/>
    </location>
</feature>
<dbReference type="Proteomes" id="UP001431209">
    <property type="component" value="Unassembled WGS sequence"/>
</dbReference>
<evidence type="ECO:0000256" key="2">
    <source>
        <dbReference type="ARBA" id="ARBA00004541"/>
    </source>
</evidence>